<reference evidence="2 3" key="1">
    <citation type="submission" date="2021-02" db="EMBL/GenBank/DDBJ databases">
        <title>De Novo genome assembly of isolated myxobacteria.</title>
        <authorList>
            <person name="Stevens D.C."/>
        </authorList>
    </citation>
    <scope>NUCLEOTIDE SEQUENCE [LARGE SCALE GENOMIC DNA]</scope>
    <source>
        <strain evidence="2 3">SCHIC003</strain>
    </source>
</reference>
<sequence>MTEVELEAIRRIIREELSAAGAVGDLLTLAQAAALVSVSEATIKRWLRDGVLVRHGEGRTVRISKRQLLEVMARQESSPVSNAELERMADAALGRAV</sequence>
<evidence type="ECO:0000313" key="2">
    <source>
        <dbReference type="EMBL" id="QSQ17242.1"/>
    </source>
</evidence>
<dbReference type="Pfam" id="PF12728">
    <property type="entry name" value="HTH_17"/>
    <property type="match status" value="1"/>
</dbReference>
<keyword evidence="3" id="KW-1185">Reference proteome</keyword>
<evidence type="ECO:0000313" key="3">
    <source>
        <dbReference type="Proteomes" id="UP000663090"/>
    </source>
</evidence>
<name>A0ABX7NI59_9BACT</name>
<evidence type="ECO:0000259" key="1">
    <source>
        <dbReference type="Pfam" id="PF12728"/>
    </source>
</evidence>
<dbReference type="EMBL" id="CP071091">
    <property type="protein sequence ID" value="QSQ17242.1"/>
    <property type="molecule type" value="Genomic_DNA"/>
</dbReference>
<accession>A0ABX7NI59</accession>
<dbReference type="InterPro" id="IPR010093">
    <property type="entry name" value="SinI_DNA-bd"/>
</dbReference>
<dbReference type="SUPFAM" id="SSF46955">
    <property type="entry name" value="Putative DNA-binding domain"/>
    <property type="match status" value="1"/>
</dbReference>
<gene>
    <name evidence="2" type="ORF">JY572_14775</name>
</gene>
<dbReference type="InterPro" id="IPR041657">
    <property type="entry name" value="HTH_17"/>
</dbReference>
<protein>
    <submittedName>
        <fullName evidence="2">Helix-turn-helix domain-containing protein</fullName>
    </submittedName>
</protein>
<organism evidence="2 3">
    <name type="scientific">Myxococcus landrumensis</name>
    <dbReference type="NCBI Taxonomy" id="2813577"/>
    <lineage>
        <taxon>Bacteria</taxon>
        <taxon>Pseudomonadati</taxon>
        <taxon>Myxococcota</taxon>
        <taxon>Myxococcia</taxon>
        <taxon>Myxococcales</taxon>
        <taxon>Cystobacterineae</taxon>
        <taxon>Myxococcaceae</taxon>
        <taxon>Myxococcus</taxon>
    </lineage>
</organism>
<dbReference type="NCBIfam" id="TIGR01764">
    <property type="entry name" value="excise"/>
    <property type="match status" value="1"/>
</dbReference>
<dbReference type="InterPro" id="IPR009061">
    <property type="entry name" value="DNA-bd_dom_put_sf"/>
</dbReference>
<proteinExistence type="predicted"/>
<feature type="domain" description="Helix-turn-helix" evidence="1">
    <location>
        <begin position="26"/>
        <end position="75"/>
    </location>
</feature>
<dbReference type="Proteomes" id="UP000663090">
    <property type="component" value="Chromosome"/>
</dbReference>
<dbReference type="RefSeq" id="WP_206718876.1">
    <property type="nucleotide sequence ID" value="NZ_CP071091.1"/>
</dbReference>